<evidence type="ECO:0000313" key="1">
    <source>
        <dbReference type="EMBL" id="KZV21262.1"/>
    </source>
</evidence>
<organism evidence="1 2">
    <name type="scientific">Dorcoceras hygrometricum</name>
    <dbReference type="NCBI Taxonomy" id="472368"/>
    <lineage>
        <taxon>Eukaryota</taxon>
        <taxon>Viridiplantae</taxon>
        <taxon>Streptophyta</taxon>
        <taxon>Embryophyta</taxon>
        <taxon>Tracheophyta</taxon>
        <taxon>Spermatophyta</taxon>
        <taxon>Magnoliopsida</taxon>
        <taxon>eudicotyledons</taxon>
        <taxon>Gunneridae</taxon>
        <taxon>Pentapetalae</taxon>
        <taxon>asterids</taxon>
        <taxon>lamiids</taxon>
        <taxon>Lamiales</taxon>
        <taxon>Gesneriaceae</taxon>
        <taxon>Didymocarpoideae</taxon>
        <taxon>Trichosporeae</taxon>
        <taxon>Loxocarpinae</taxon>
        <taxon>Dorcoceras</taxon>
    </lineage>
</organism>
<name>A0A2Z7APY5_9LAMI</name>
<proteinExistence type="predicted"/>
<dbReference type="AlphaFoldDB" id="A0A2Z7APY5"/>
<dbReference type="Proteomes" id="UP000250235">
    <property type="component" value="Unassembled WGS sequence"/>
</dbReference>
<evidence type="ECO:0000313" key="2">
    <source>
        <dbReference type="Proteomes" id="UP000250235"/>
    </source>
</evidence>
<dbReference type="EMBL" id="KV014911">
    <property type="protein sequence ID" value="KZV21262.1"/>
    <property type="molecule type" value="Genomic_DNA"/>
</dbReference>
<sequence length="201" mass="22425">MLEQCPVLVRTRLLHCRFVTRASRAFCAQVELDTRGDSNAGFGFKCRAGWAYALRKDVSELDSSCHHTVLRQHSRFGHGFSGEYPISEQVIGKYPDLSSIDRAWSVLLDPRVPRVRKPTRDPRKELLLKTPLVTFHLGSTPLPRSSGECHLYSGREPVISTLVENLSSLLWSGTCHPYSGREPVISTLVGNLSTLQLGPLV</sequence>
<gene>
    <name evidence="1" type="ORF">F511_23387</name>
</gene>
<accession>A0A2Z7APY5</accession>
<reference evidence="1 2" key="1">
    <citation type="journal article" date="2015" name="Proc. Natl. Acad. Sci. U.S.A.">
        <title>The resurrection genome of Boea hygrometrica: A blueprint for survival of dehydration.</title>
        <authorList>
            <person name="Xiao L."/>
            <person name="Yang G."/>
            <person name="Zhang L."/>
            <person name="Yang X."/>
            <person name="Zhao S."/>
            <person name="Ji Z."/>
            <person name="Zhou Q."/>
            <person name="Hu M."/>
            <person name="Wang Y."/>
            <person name="Chen M."/>
            <person name="Xu Y."/>
            <person name="Jin H."/>
            <person name="Xiao X."/>
            <person name="Hu G."/>
            <person name="Bao F."/>
            <person name="Hu Y."/>
            <person name="Wan P."/>
            <person name="Li L."/>
            <person name="Deng X."/>
            <person name="Kuang T."/>
            <person name="Xiang C."/>
            <person name="Zhu J.K."/>
            <person name="Oliver M.J."/>
            <person name="He Y."/>
        </authorList>
    </citation>
    <scope>NUCLEOTIDE SEQUENCE [LARGE SCALE GENOMIC DNA]</scope>
    <source>
        <strain evidence="2">cv. XS01</strain>
    </source>
</reference>
<protein>
    <submittedName>
        <fullName evidence="1">Uncharacterized protein</fullName>
    </submittedName>
</protein>
<keyword evidence="2" id="KW-1185">Reference proteome</keyword>